<dbReference type="AlphaFoldDB" id="A0A7H0VB85"/>
<protein>
    <recommendedName>
        <fullName evidence="3">Toprim domain-containing protein</fullName>
    </recommendedName>
</protein>
<gene>
    <name evidence="1" type="ORF">H4K34_11395</name>
</gene>
<keyword evidence="2" id="KW-1185">Reference proteome</keyword>
<evidence type="ECO:0008006" key="3">
    <source>
        <dbReference type="Google" id="ProtNLM"/>
    </source>
</evidence>
<proteinExistence type="predicted"/>
<accession>A0A7H0VB85</accession>
<evidence type="ECO:0000313" key="1">
    <source>
        <dbReference type="EMBL" id="QNR22983.1"/>
    </source>
</evidence>
<dbReference type="KEGG" id="chyd:H4K34_11395"/>
<dbReference type="EMBL" id="CP060139">
    <property type="protein sequence ID" value="QNR22983.1"/>
    <property type="molecule type" value="Genomic_DNA"/>
</dbReference>
<sequence length="941" mass="110579">MYIDQQEIFAKTNGGLQIILDYYKNAQDALDKKGQKFKIRDSEKTASASLKQTSDGNWIVTDFGGDGEHRNGIQVCMLEEGIEEYRTALLFLARKYGVKGEDGKSLGFDRGYEKLPIEDGMEENQYLYKIKDFTDNELLVLGPGVTRELCRNHHLYSLESYTYVSKDKKTGELVQHIWKSTDHYPVFQFNFESGQNEWNKRLEPKALKKSERFRYNGQRPNGYIMGLHLAQQRFDKLNADVSEVEYDSMDEMEKAESRQDKKLPEIIICGGDRDALATEAATGCTVVWFNSETAKITFKDMKKLQQLAYKVYYLGDIDSTGLKVQHSLGMQHLDLHLIRLPMDLLKKKDHRGNPCKDVREYLNYYKAYDLKKLIEVAVPYRMWDVRLVKHPTIEKMWIRKYEVNNLQLYNFLEGNGFYRFKLPNVKTGYIYIRVQNGVVEEIDHVEIKAFINQFLEGNKAEPALRNAFYRSRQHLGEQSLSNLRLKNIDFKDYTEKSQLMFFKNRVWRITKDEIEDYRPGEIECNVWADEVIDHKVKVLPDPFTITRNEQGEYDIKIENKECLFLRYLWNTSRVHWQEEQSLKRKGEKLAPEKRQEEKLHLINKIYTLGYLLHRYKDPSKPWAVFAMDNKISEDGESHGGSGKSIAYKAVRYFMKSVTLEGRNPKLTENPHVYENVTSHTNYILVDDANKYLKFDFFYSQLTGEMTVNPKHGKQYEIPFEDVPKLAITSNYALRDDSPSTYRRLLFSVFSDYYHEDKSGEYGRSWSPKDEFGKNLFKDFTEDEWNHFINTMARCLQVFLKYPKIDPPMENVTKRSQLTQMTQDFKDWADVYFAPDSYADQWIIKKEAYDNFKEHFPGAVRTKFNKINQFTKALWIYAEYRGWELNPVALGRDDKKRLIRTVGAPAKSTEHIYMQAKKELFDLHGKSLDSNPQDISDDDVPF</sequence>
<evidence type="ECO:0000313" key="2">
    <source>
        <dbReference type="Proteomes" id="UP000516305"/>
    </source>
</evidence>
<reference evidence="1 2" key="1">
    <citation type="submission" date="2020-08" db="EMBL/GenBank/DDBJ databases">
        <title>Croceimicrobium hydrocarbonivorans gen. nov., sp. nov., a novel marine bacterium isolated from a bacterial consortium that degrades polyethylene terephthalate.</title>
        <authorList>
            <person name="Liu R."/>
        </authorList>
    </citation>
    <scope>NUCLEOTIDE SEQUENCE [LARGE SCALE GENOMIC DNA]</scope>
    <source>
        <strain evidence="1 2">A20-9</strain>
    </source>
</reference>
<dbReference type="RefSeq" id="WP_210757550.1">
    <property type="nucleotide sequence ID" value="NZ_CP060139.1"/>
</dbReference>
<organism evidence="1 2">
    <name type="scientific">Croceimicrobium hydrocarbonivorans</name>
    <dbReference type="NCBI Taxonomy" id="2761580"/>
    <lineage>
        <taxon>Bacteria</taxon>
        <taxon>Pseudomonadati</taxon>
        <taxon>Bacteroidota</taxon>
        <taxon>Flavobacteriia</taxon>
        <taxon>Flavobacteriales</taxon>
        <taxon>Owenweeksiaceae</taxon>
        <taxon>Croceimicrobium</taxon>
    </lineage>
</organism>
<dbReference type="Proteomes" id="UP000516305">
    <property type="component" value="Chromosome"/>
</dbReference>
<name>A0A7H0VB85_9FLAO</name>